<comment type="caution">
    <text evidence="1">The sequence shown here is derived from an EMBL/GenBank/DDBJ whole genome shotgun (WGS) entry which is preliminary data.</text>
</comment>
<accession>A0A2P7SSV1</accession>
<reference evidence="1 2" key="1">
    <citation type="submission" date="2018-03" db="EMBL/GenBank/DDBJ databases">
        <title>The draft genome of Mesorhizobium sp. 6GN-30.</title>
        <authorList>
            <person name="Liu L."/>
            <person name="Li L."/>
            <person name="Wang T."/>
            <person name="Zhang X."/>
            <person name="Liang L."/>
        </authorList>
    </citation>
    <scope>NUCLEOTIDE SEQUENCE [LARGE SCALE GENOMIC DNA]</scope>
    <source>
        <strain evidence="1 2">6GN30</strain>
    </source>
</reference>
<evidence type="ECO:0008006" key="3">
    <source>
        <dbReference type="Google" id="ProtNLM"/>
    </source>
</evidence>
<name>A0A2P7SSV1_9HYPH</name>
<dbReference type="AlphaFoldDB" id="A0A2P7SSV1"/>
<proteinExistence type="predicted"/>
<evidence type="ECO:0000313" key="2">
    <source>
        <dbReference type="Proteomes" id="UP000241229"/>
    </source>
</evidence>
<dbReference type="Proteomes" id="UP000241229">
    <property type="component" value="Unassembled WGS sequence"/>
</dbReference>
<organism evidence="1 2">
    <name type="scientific">Kumtagia ephedrae</name>
    <dbReference type="NCBI Taxonomy" id="2116701"/>
    <lineage>
        <taxon>Bacteria</taxon>
        <taxon>Pseudomonadati</taxon>
        <taxon>Pseudomonadota</taxon>
        <taxon>Alphaproteobacteria</taxon>
        <taxon>Hyphomicrobiales</taxon>
        <taxon>Phyllobacteriaceae</taxon>
        <taxon>Kumtagia</taxon>
    </lineage>
</organism>
<sequence>MGIEMSDAALLPFPAPAVDSKAELQWQRTLGFHRNWAQQRGFLGRPWFVLGSAPSPTIPDRLPENTAYVYVKYAGHSAKRRGLPDADLTLLLTKTEPQQIAGLKSSNTLIMGRAFPLSAKLKRLIGYSRSNQAELYRVERDQFIVRALGSLFSGIGEEKRPSNGISLLAYGLALGVPQIIVAGMSLESNGHDYNGVGKKRRHVAEDRAALKEIAATYPFVSTTEENLNRLTGLPLYDG</sequence>
<dbReference type="EMBL" id="PXYK01000001">
    <property type="protein sequence ID" value="PSJ65563.1"/>
    <property type="molecule type" value="Genomic_DNA"/>
</dbReference>
<gene>
    <name evidence="1" type="ORF">C7I84_00015</name>
</gene>
<protein>
    <recommendedName>
        <fullName evidence="3">Membrane-anchored protein</fullName>
    </recommendedName>
</protein>
<evidence type="ECO:0000313" key="1">
    <source>
        <dbReference type="EMBL" id="PSJ65563.1"/>
    </source>
</evidence>
<keyword evidence="2" id="KW-1185">Reference proteome</keyword>